<sequence>MATEVVVVVVVFCPELFYELRVGGVWAVQCMQCLAACLNSVAPTGARGDAKDGTRSQLLHLHPRSIRSWPRDVGAHSEKMT</sequence>
<protein>
    <recommendedName>
        <fullName evidence="3">Secreted protein</fullName>
    </recommendedName>
</protein>
<reference evidence="1 2" key="1">
    <citation type="submission" date="2023-03" db="EMBL/GenBank/DDBJ databases">
        <title>High-quality genome of Scylla paramamosain provides insights in environmental adaptation.</title>
        <authorList>
            <person name="Zhang L."/>
        </authorList>
    </citation>
    <scope>NUCLEOTIDE SEQUENCE [LARGE SCALE GENOMIC DNA]</scope>
    <source>
        <strain evidence="1">LZ_2023a</strain>
        <tissue evidence="1">Muscle</tissue>
    </source>
</reference>
<keyword evidence="2" id="KW-1185">Reference proteome</keyword>
<dbReference type="EMBL" id="JARAKH010000024">
    <property type="protein sequence ID" value="KAK8390874.1"/>
    <property type="molecule type" value="Genomic_DNA"/>
</dbReference>
<evidence type="ECO:0008006" key="3">
    <source>
        <dbReference type="Google" id="ProtNLM"/>
    </source>
</evidence>
<name>A0AAW0TSW3_SCYPA</name>
<proteinExistence type="predicted"/>
<dbReference type="AlphaFoldDB" id="A0AAW0TSW3"/>
<gene>
    <name evidence="1" type="ORF">O3P69_016920</name>
</gene>
<dbReference type="Proteomes" id="UP001487740">
    <property type="component" value="Unassembled WGS sequence"/>
</dbReference>
<evidence type="ECO:0000313" key="1">
    <source>
        <dbReference type="EMBL" id="KAK8390874.1"/>
    </source>
</evidence>
<evidence type="ECO:0000313" key="2">
    <source>
        <dbReference type="Proteomes" id="UP001487740"/>
    </source>
</evidence>
<accession>A0AAW0TSW3</accession>
<comment type="caution">
    <text evidence="1">The sequence shown here is derived from an EMBL/GenBank/DDBJ whole genome shotgun (WGS) entry which is preliminary data.</text>
</comment>
<organism evidence="1 2">
    <name type="scientific">Scylla paramamosain</name>
    <name type="common">Mud crab</name>
    <dbReference type="NCBI Taxonomy" id="85552"/>
    <lineage>
        <taxon>Eukaryota</taxon>
        <taxon>Metazoa</taxon>
        <taxon>Ecdysozoa</taxon>
        <taxon>Arthropoda</taxon>
        <taxon>Crustacea</taxon>
        <taxon>Multicrustacea</taxon>
        <taxon>Malacostraca</taxon>
        <taxon>Eumalacostraca</taxon>
        <taxon>Eucarida</taxon>
        <taxon>Decapoda</taxon>
        <taxon>Pleocyemata</taxon>
        <taxon>Brachyura</taxon>
        <taxon>Eubrachyura</taxon>
        <taxon>Portunoidea</taxon>
        <taxon>Portunidae</taxon>
        <taxon>Portuninae</taxon>
        <taxon>Scylla</taxon>
    </lineage>
</organism>